<feature type="transmembrane region" description="Helical" evidence="6">
    <location>
        <begin position="96"/>
        <end position="119"/>
    </location>
</feature>
<evidence type="ECO:0000256" key="6">
    <source>
        <dbReference type="RuleBase" id="RU361157"/>
    </source>
</evidence>
<dbReference type="PANTHER" id="PTHR43229:SF2">
    <property type="entry name" value="NODULATION PROTEIN J"/>
    <property type="match status" value="1"/>
</dbReference>
<reference evidence="8 9" key="1">
    <citation type="submission" date="2024-09" db="EMBL/GenBank/DDBJ databases">
        <authorList>
            <person name="Sun Q."/>
            <person name="Mori K."/>
        </authorList>
    </citation>
    <scope>NUCLEOTIDE SEQUENCE [LARGE SCALE GENOMIC DNA]</scope>
    <source>
        <strain evidence="8 9">JCM 12763</strain>
    </source>
</reference>
<organism evidence="8 9">
    <name type="scientific">Ornithinimicrobium kibberense</name>
    <dbReference type="NCBI Taxonomy" id="282060"/>
    <lineage>
        <taxon>Bacteria</taxon>
        <taxon>Bacillati</taxon>
        <taxon>Actinomycetota</taxon>
        <taxon>Actinomycetes</taxon>
        <taxon>Micrococcales</taxon>
        <taxon>Ornithinimicrobiaceae</taxon>
        <taxon>Ornithinimicrobium</taxon>
    </lineage>
</organism>
<dbReference type="InterPro" id="IPR000412">
    <property type="entry name" value="ABC_2_transport"/>
</dbReference>
<dbReference type="PANTHER" id="PTHR43229">
    <property type="entry name" value="NODULATION PROTEIN J"/>
    <property type="match status" value="1"/>
</dbReference>
<dbReference type="InterPro" id="IPR051784">
    <property type="entry name" value="Nod_factor_ABC_transporter"/>
</dbReference>
<keyword evidence="2 6" id="KW-0812">Transmembrane</keyword>
<keyword evidence="9" id="KW-1185">Reference proteome</keyword>
<comment type="similarity">
    <text evidence="6">Belongs to the ABC-2 integral membrane protein family.</text>
</comment>
<evidence type="ECO:0000256" key="2">
    <source>
        <dbReference type="ARBA" id="ARBA00022692"/>
    </source>
</evidence>
<dbReference type="RefSeq" id="WP_238330466.1">
    <property type="nucleotide sequence ID" value="NZ_JBHMAX010000019.1"/>
</dbReference>
<keyword evidence="3 6" id="KW-1133">Transmembrane helix</keyword>
<comment type="caution">
    <text evidence="8">The sequence shown here is derived from an EMBL/GenBank/DDBJ whole genome shotgun (WGS) entry which is preliminary data.</text>
</comment>
<dbReference type="EMBL" id="JBHMAX010000019">
    <property type="protein sequence ID" value="MFB9732492.1"/>
    <property type="molecule type" value="Genomic_DNA"/>
</dbReference>
<feature type="transmembrane region" description="Helical" evidence="6">
    <location>
        <begin position="177"/>
        <end position="198"/>
    </location>
</feature>
<evidence type="ECO:0000256" key="4">
    <source>
        <dbReference type="ARBA" id="ARBA00023136"/>
    </source>
</evidence>
<sequence length="298" mass="32137">MTDHQPRPTAAQAVVDADTNALAYSGRAPGHGVMAARARARGVWYYAETVLRGMRAYFWPILLYSVGQPLIYMVALGIGLGTLVQQGAGSVDGVDYLTFVAPALLVSTVVMSVTAEMTYPVMAGFKWQRLYHAPAASPLEPGQVALGHLVAVVIRFVLQSLVFWLVMLAFGAAPSGWAQSLLVVPVGVLTATAFGAPLQAYAATLRDEGFQFAFIQRFVVMPMFLFAGTFFPLSVLPTYLHWIGWISPVWHGTELARLASYGAPVSPLMLVVHLGFLLALTVGGVLAGVRVYTRRLHS</sequence>
<dbReference type="Proteomes" id="UP001589613">
    <property type="component" value="Unassembled WGS sequence"/>
</dbReference>
<name>A0ABV5V412_9MICO</name>
<evidence type="ECO:0000259" key="7">
    <source>
        <dbReference type="PROSITE" id="PS51012"/>
    </source>
</evidence>
<keyword evidence="5" id="KW-0046">Antibiotic resistance</keyword>
<dbReference type="InterPro" id="IPR047817">
    <property type="entry name" value="ABC2_TM_bact-type"/>
</dbReference>
<feature type="transmembrane region" description="Helical" evidence="6">
    <location>
        <begin position="218"/>
        <end position="240"/>
    </location>
</feature>
<keyword evidence="6" id="KW-1003">Cell membrane</keyword>
<evidence type="ECO:0000313" key="8">
    <source>
        <dbReference type="EMBL" id="MFB9732492.1"/>
    </source>
</evidence>
<protein>
    <recommendedName>
        <fullName evidence="6">Transport permease protein</fullName>
    </recommendedName>
</protein>
<proteinExistence type="inferred from homology"/>
<evidence type="ECO:0000256" key="5">
    <source>
        <dbReference type="ARBA" id="ARBA00023251"/>
    </source>
</evidence>
<dbReference type="InterPro" id="IPR013525">
    <property type="entry name" value="ABC2_TM"/>
</dbReference>
<dbReference type="PRINTS" id="PR00164">
    <property type="entry name" value="ABC2TRNSPORT"/>
</dbReference>
<comment type="subcellular location">
    <subcellularLocation>
        <location evidence="6">Cell membrane</location>
        <topology evidence="6">Multi-pass membrane protein</topology>
    </subcellularLocation>
    <subcellularLocation>
        <location evidence="1">Membrane</location>
        <topology evidence="1">Multi-pass membrane protein</topology>
    </subcellularLocation>
</comment>
<feature type="transmembrane region" description="Helical" evidence="6">
    <location>
        <begin position="61"/>
        <end position="84"/>
    </location>
</feature>
<accession>A0ABV5V412</accession>
<keyword evidence="4 6" id="KW-0472">Membrane</keyword>
<dbReference type="Pfam" id="PF01061">
    <property type="entry name" value="ABC2_membrane"/>
    <property type="match status" value="1"/>
</dbReference>
<gene>
    <name evidence="8" type="ORF">ACFFN0_10610</name>
</gene>
<evidence type="ECO:0000313" key="9">
    <source>
        <dbReference type="Proteomes" id="UP001589613"/>
    </source>
</evidence>
<feature type="transmembrane region" description="Helical" evidence="6">
    <location>
        <begin position="149"/>
        <end position="171"/>
    </location>
</feature>
<feature type="domain" description="ABC transmembrane type-2" evidence="7">
    <location>
        <begin position="60"/>
        <end position="295"/>
    </location>
</feature>
<dbReference type="PROSITE" id="PS51012">
    <property type="entry name" value="ABC_TM2"/>
    <property type="match status" value="1"/>
</dbReference>
<evidence type="ECO:0000256" key="1">
    <source>
        <dbReference type="ARBA" id="ARBA00004141"/>
    </source>
</evidence>
<keyword evidence="6" id="KW-0813">Transport</keyword>
<evidence type="ECO:0000256" key="3">
    <source>
        <dbReference type="ARBA" id="ARBA00022989"/>
    </source>
</evidence>
<feature type="transmembrane region" description="Helical" evidence="6">
    <location>
        <begin position="268"/>
        <end position="292"/>
    </location>
</feature>